<accession>A0AAD7BY78</accession>
<dbReference type="EMBL" id="JARKIE010000475">
    <property type="protein sequence ID" value="KAJ7634050.1"/>
    <property type="molecule type" value="Genomic_DNA"/>
</dbReference>
<evidence type="ECO:0000313" key="2">
    <source>
        <dbReference type="EMBL" id="KAJ7634050.1"/>
    </source>
</evidence>
<keyword evidence="1" id="KW-0732">Signal</keyword>
<gene>
    <name evidence="2" type="ORF">B0H17DRAFT_1107640</name>
</gene>
<evidence type="ECO:0000256" key="1">
    <source>
        <dbReference type="SAM" id="SignalP"/>
    </source>
</evidence>
<dbReference type="Proteomes" id="UP001221757">
    <property type="component" value="Unassembled WGS sequence"/>
</dbReference>
<protein>
    <recommendedName>
        <fullName evidence="4">Secreted protein</fullName>
    </recommendedName>
</protein>
<evidence type="ECO:0000313" key="3">
    <source>
        <dbReference type="Proteomes" id="UP001221757"/>
    </source>
</evidence>
<evidence type="ECO:0008006" key="4">
    <source>
        <dbReference type="Google" id="ProtNLM"/>
    </source>
</evidence>
<organism evidence="2 3">
    <name type="scientific">Mycena rosella</name>
    <name type="common">Pink bonnet</name>
    <name type="synonym">Agaricus rosellus</name>
    <dbReference type="NCBI Taxonomy" id="1033263"/>
    <lineage>
        <taxon>Eukaryota</taxon>
        <taxon>Fungi</taxon>
        <taxon>Dikarya</taxon>
        <taxon>Basidiomycota</taxon>
        <taxon>Agaricomycotina</taxon>
        <taxon>Agaricomycetes</taxon>
        <taxon>Agaricomycetidae</taxon>
        <taxon>Agaricales</taxon>
        <taxon>Marasmiineae</taxon>
        <taxon>Mycenaceae</taxon>
        <taxon>Mycena</taxon>
    </lineage>
</organism>
<keyword evidence="3" id="KW-1185">Reference proteome</keyword>
<feature type="signal peptide" evidence="1">
    <location>
        <begin position="1"/>
        <end position="15"/>
    </location>
</feature>
<dbReference type="AlphaFoldDB" id="A0AAD7BY78"/>
<sequence length="100" mass="10503">MAVVHFSGFLKCVAASVIHSLVPSGQFWWCRIPWVCGPLWCSGARSLIRVCADPSPFGASCIPIVTSLSRTSPGGFSAPAPFAPLCRAHVPEAAGICGYL</sequence>
<name>A0AAD7BY78_MYCRO</name>
<reference evidence="2" key="1">
    <citation type="submission" date="2023-03" db="EMBL/GenBank/DDBJ databases">
        <title>Massive genome expansion in bonnet fungi (Mycena s.s.) driven by repeated elements and novel gene families across ecological guilds.</title>
        <authorList>
            <consortium name="Lawrence Berkeley National Laboratory"/>
            <person name="Harder C.B."/>
            <person name="Miyauchi S."/>
            <person name="Viragh M."/>
            <person name="Kuo A."/>
            <person name="Thoen E."/>
            <person name="Andreopoulos B."/>
            <person name="Lu D."/>
            <person name="Skrede I."/>
            <person name="Drula E."/>
            <person name="Henrissat B."/>
            <person name="Morin E."/>
            <person name="Kohler A."/>
            <person name="Barry K."/>
            <person name="LaButti K."/>
            <person name="Morin E."/>
            <person name="Salamov A."/>
            <person name="Lipzen A."/>
            <person name="Mereny Z."/>
            <person name="Hegedus B."/>
            <person name="Baldrian P."/>
            <person name="Stursova M."/>
            <person name="Weitz H."/>
            <person name="Taylor A."/>
            <person name="Grigoriev I.V."/>
            <person name="Nagy L.G."/>
            <person name="Martin F."/>
            <person name="Kauserud H."/>
        </authorList>
    </citation>
    <scope>NUCLEOTIDE SEQUENCE</scope>
    <source>
        <strain evidence="2">CBHHK067</strain>
    </source>
</reference>
<comment type="caution">
    <text evidence="2">The sequence shown here is derived from an EMBL/GenBank/DDBJ whole genome shotgun (WGS) entry which is preliminary data.</text>
</comment>
<proteinExistence type="predicted"/>
<feature type="chain" id="PRO_5042263284" description="Secreted protein" evidence="1">
    <location>
        <begin position="16"/>
        <end position="100"/>
    </location>
</feature>